<comment type="caution">
    <text evidence="3">The sequence shown here is derived from an EMBL/GenBank/DDBJ whole genome shotgun (WGS) entry which is preliminary data.</text>
</comment>
<evidence type="ECO:0000256" key="1">
    <source>
        <dbReference type="SAM" id="Coils"/>
    </source>
</evidence>
<dbReference type="AlphaFoldDB" id="A0AAV5WV45"/>
<evidence type="ECO:0000256" key="2">
    <source>
        <dbReference type="SAM" id="MobiDB-lite"/>
    </source>
</evidence>
<feature type="coiled-coil region" evidence="1">
    <location>
        <begin position="25"/>
        <end position="75"/>
    </location>
</feature>
<name>A0AAV5WV45_9BILA</name>
<sequence length="99" mass="12528">MDRYGKSEVGKKSKKRESAADFYANLEREEEADRIRKRAETEQRRLREEFERQAFDEARRKEEEDERKYRQWLAEEQRKREEEERVRRYLGGRKYIFFR</sequence>
<feature type="region of interest" description="Disordered" evidence="2">
    <location>
        <begin position="1"/>
        <end position="20"/>
    </location>
</feature>
<organism evidence="3 4">
    <name type="scientific">Pristionchus fissidentatus</name>
    <dbReference type="NCBI Taxonomy" id="1538716"/>
    <lineage>
        <taxon>Eukaryota</taxon>
        <taxon>Metazoa</taxon>
        <taxon>Ecdysozoa</taxon>
        <taxon>Nematoda</taxon>
        <taxon>Chromadorea</taxon>
        <taxon>Rhabditida</taxon>
        <taxon>Rhabditina</taxon>
        <taxon>Diplogasteromorpha</taxon>
        <taxon>Diplogasteroidea</taxon>
        <taxon>Neodiplogasteridae</taxon>
        <taxon>Pristionchus</taxon>
    </lineage>
</organism>
<keyword evidence="1" id="KW-0175">Coiled coil</keyword>
<protein>
    <submittedName>
        <fullName evidence="3">Uncharacterized protein</fullName>
    </submittedName>
</protein>
<feature type="compositionally biased region" description="Basic and acidic residues" evidence="2">
    <location>
        <begin position="1"/>
        <end position="19"/>
    </location>
</feature>
<evidence type="ECO:0000313" key="3">
    <source>
        <dbReference type="EMBL" id="GMT33627.1"/>
    </source>
</evidence>
<dbReference type="EMBL" id="BTSY01000006">
    <property type="protein sequence ID" value="GMT33627.1"/>
    <property type="molecule type" value="Genomic_DNA"/>
</dbReference>
<reference evidence="3" key="1">
    <citation type="submission" date="2023-10" db="EMBL/GenBank/DDBJ databases">
        <title>Genome assembly of Pristionchus species.</title>
        <authorList>
            <person name="Yoshida K."/>
            <person name="Sommer R.J."/>
        </authorList>
    </citation>
    <scope>NUCLEOTIDE SEQUENCE</scope>
    <source>
        <strain evidence="3">RS5133</strain>
    </source>
</reference>
<dbReference type="Proteomes" id="UP001432322">
    <property type="component" value="Unassembled WGS sequence"/>
</dbReference>
<keyword evidence="4" id="KW-1185">Reference proteome</keyword>
<evidence type="ECO:0000313" key="4">
    <source>
        <dbReference type="Proteomes" id="UP001432322"/>
    </source>
</evidence>
<accession>A0AAV5WV45</accession>
<proteinExistence type="predicted"/>
<gene>
    <name evidence="3" type="ORF">PFISCL1PPCAC_24924</name>
</gene>